<dbReference type="EMBL" id="JAUSTY010000012">
    <property type="protein sequence ID" value="MDQ0167000.1"/>
    <property type="molecule type" value="Genomic_DNA"/>
</dbReference>
<evidence type="ECO:0000259" key="1">
    <source>
        <dbReference type="Pfam" id="PF12867"/>
    </source>
</evidence>
<evidence type="ECO:0000313" key="3">
    <source>
        <dbReference type="Proteomes" id="UP001235840"/>
    </source>
</evidence>
<feature type="domain" description="DinB-like" evidence="1">
    <location>
        <begin position="12"/>
        <end position="150"/>
    </location>
</feature>
<dbReference type="Gene3D" id="1.20.120.450">
    <property type="entry name" value="dinb family like domain"/>
    <property type="match status" value="1"/>
</dbReference>
<comment type="caution">
    <text evidence="2">The sequence shown here is derived from an EMBL/GenBank/DDBJ whole genome shotgun (WGS) entry which is preliminary data.</text>
</comment>
<dbReference type="RefSeq" id="WP_307395663.1">
    <property type="nucleotide sequence ID" value="NZ_BAAADK010000030.1"/>
</dbReference>
<protein>
    <recommendedName>
        <fullName evidence="1">DinB-like domain-containing protein</fullName>
    </recommendedName>
</protein>
<dbReference type="InterPro" id="IPR034660">
    <property type="entry name" value="DinB/YfiT-like"/>
</dbReference>
<gene>
    <name evidence="2" type="ORF">J2S11_002917</name>
</gene>
<evidence type="ECO:0000313" key="2">
    <source>
        <dbReference type="EMBL" id="MDQ0167000.1"/>
    </source>
</evidence>
<organism evidence="2 3">
    <name type="scientific">Caldalkalibacillus horti</name>
    <dbReference type="NCBI Taxonomy" id="77523"/>
    <lineage>
        <taxon>Bacteria</taxon>
        <taxon>Bacillati</taxon>
        <taxon>Bacillota</taxon>
        <taxon>Bacilli</taxon>
        <taxon>Bacillales</taxon>
        <taxon>Bacillaceae</taxon>
        <taxon>Caldalkalibacillus</taxon>
    </lineage>
</organism>
<dbReference type="InterPro" id="IPR024775">
    <property type="entry name" value="DinB-like"/>
</dbReference>
<dbReference type="Proteomes" id="UP001235840">
    <property type="component" value="Unassembled WGS sequence"/>
</dbReference>
<name>A0ABT9W1L0_9BACI</name>
<reference evidence="2 3" key="1">
    <citation type="submission" date="2023-07" db="EMBL/GenBank/DDBJ databases">
        <title>Genomic Encyclopedia of Type Strains, Phase IV (KMG-IV): sequencing the most valuable type-strain genomes for metagenomic binning, comparative biology and taxonomic classification.</title>
        <authorList>
            <person name="Goeker M."/>
        </authorList>
    </citation>
    <scope>NUCLEOTIDE SEQUENCE [LARGE SCALE GENOMIC DNA]</scope>
    <source>
        <strain evidence="2 3">DSM 12751</strain>
    </source>
</reference>
<accession>A0ABT9W1L0</accession>
<dbReference type="SUPFAM" id="SSF109854">
    <property type="entry name" value="DinB/YfiT-like putative metalloenzymes"/>
    <property type="match status" value="1"/>
</dbReference>
<sequence length="175" mass="20504">MNYNKKEAIEILERTPLSLDLFLSGLSPSWLQISEGEGTWTVSEVIEHLIEAEKYNWLPRLEHILTAGESKPFPPFDRYSHINKESERKIELSLLEFKEIRASNMAKLTAIPDLEEHFEKTGLHPEFGTVKVRELLSTWVVHDLTHIAQVVRVMAERYRMDVGPWREYLGIYKRK</sequence>
<proteinExistence type="predicted"/>
<keyword evidence="3" id="KW-1185">Reference proteome</keyword>
<dbReference type="Pfam" id="PF12867">
    <property type="entry name" value="DinB_2"/>
    <property type="match status" value="1"/>
</dbReference>